<sequence>MMLRELKQAFLMKKGYVPESMDELLDFARHHYLSGKICLSDYRTLIRELEISGAKIPEENIVTEA</sequence>
<protein>
    <recommendedName>
        <fullName evidence="3">YppF-like protein</fullName>
    </recommendedName>
</protein>
<name>A0A073K291_9BACI</name>
<accession>A0A073K291</accession>
<dbReference type="EMBL" id="JOTN01000003">
    <property type="protein sequence ID" value="KEK20572.1"/>
    <property type="molecule type" value="Genomic_DNA"/>
</dbReference>
<comment type="caution">
    <text evidence="1">The sequence shown here is derived from an EMBL/GenBank/DDBJ whole genome shotgun (WGS) entry which is preliminary data.</text>
</comment>
<dbReference type="RefSeq" id="WP_034636763.1">
    <property type="nucleotide sequence ID" value="NZ_CBCSJC010000004.1"/>
</dbReference>
<dbReference type="Pfam" id="PF14178">
    <property type="entry name" value="YppF"/>
    <property type="match status" value="1"/>
</dbReference>
<evidence type="ECO:0000313" key="2">
    <source>
        <dbReference type="Proteomes" id="UP000027822"/>
    </source>
</evidence>
<keyword evidence="2" id="KW-1185">Reference proteome</keyword>
<gene>
    <name evidence="1" type="ORF">BAMA_14250</name>
</gene>
<dbReference type="AlphaFoldDB" id="A0A073K291"/>
<dbReference type="eggNOG" id="ENOG5033M5Q">
    <property type="taxonomic scope" value="Bacteria"/>
</dbReference>
<evidence type="ECO:0008006" key="3">
    <source>
        <dbReference type="Google" id="ProtNLM"/>
    </source>
</evidence>
<dbReference type="OrthoDB" id="2680239at2"/>
<organism evidence="1 2">
    <name type="scientific">Bacillus manliponensis</name>
    <dbReference type="NCBI Taxonomy" id="574376"/>
    <lineage>
        <taxon>Bacteria</taxon>
        <taxon>Bacillati</taxon>
        <taxon>Bacillota</taxon>
        <taxon>Bacilli</taxon>
        <taxon>Bacillales</taxon>
        <taxon>Bacillaceae</taxon>
        <taxon>Bacillus</taxon>
        <taxon>Bacillus cereus group</taxon>
    </lineage>
</organism>
<dbReference type="Proteomes" id="UP000027822">
    <property type="component" value="Unassembled WGS sequence"/>
</dbReference>
<proteinExistence type="predicted"/>
<evidence type="ECO:0000313" key="1">
    <source>
        <dbReference type="EMBL" id="KEK20572.1"/>
    </source>
</evidence>
<dbReference type="InterPro" id="IPR025553">
    <property type="entry name" value="YppF"/>
</dbReference>
<reference evidence="1 2" key="1">
    <citation type="submission" date="2014-06" db="EMBL/GenBank/DDBJ databases">
        <title>Draft genome sequence of Bacillus manliponensis JCM 15802 (MCCC 1A00708).</title>
        <authorList>
            <person name="Lai Q."/>
            <person name="Liu Y."/>
            <person name="Shao Z."/>
        </authorList>
    </citation>
    <scope>NUCLEOTIDE SEQUENCE [LARGE SCALE GENOMIC DNA]</scope>
    <source>
        <strain evidence="1 2">JCM 15802</strain>
    </source>
</reference>